<sequence length="160" mass="18115">MYPTRAIDPIKEAHIISKVKELRLLLTSDYKKSGNFALAEVNIATIKEKEFFAHSSIDELSPSLSERVPNISIQPTNPVFKATDAPNKEGVWYPRDSDTEYKILNQIASELKEKTETIGTIKLFTELDTCLSCNRVIAEFTAKYKNITVEVIHNNGNRIK</sequence>
<dbReference type="Proteomes" id="UP000029518">
    <property type="component" value="Chromosome"/>
</dbReference>
<evidence type="ECO:0008006" key="3">
    <source>
        <dbReference type="Google" id="ProtNLM"/>
    </source>
</evidence>
<dbReference type="Pfam" id="PF14424">
    <property type="entry name" value="Toxin-deaminase"/>
    <property type="match status" value="1"/>
</dbReference>
<dbReference type="EMBL" id="CP009285">
    <property type="protein sequence ID" value="AIQ56708.1"/>
    <property type="molecule type" value="Genomic_DNA"/>
</dbReference>
<gene>
    <name evidence="1" type="ORF">PBOR_06970</name>
</gene>
<proteinExistence type="predicted"/>
<dbReference type="KEGG" id="pbd:PBOR_06970"/>
<name>A0A089LC28_PAEBO</name>
<dbReference type="InterPro" id="IPR032721">
    <property type="entry name" value="Toxin-deaminase"/>
</dbReference>
<evidence type="ECO:0000313" key="1">
    <source>
        <dbReference type="EMBL" id="AIQ56708.1"/>
    </source>
</evidence>
<evidence type="ECO:0000313" key="2">
    <source>
        <dbReference type="Proteomes" id="UP000029518"/>
    </source>
</evidence>
<keyword evidence="2" id="KW-1185">Reference proteome</keyword>
<dbReference type="HOGENOM" id="CLU_110127_0_0_9"/>
<accession>A0A089LC28</accession>
<protein>
    <recommendedName>
        <fullName evidence="3">Deaminase</fullName>
    </recommendedName>
</protein>
<organism evidence="1 2">
    <name type="scientific">Paenibacillus borealis</name>
    <dbReference type="NCBI Taxonomy" id="160799"/>
    <lineage>
        <taxon>Bacteria</taxon>
        <taxon>Bacillati</taxon>
        <taxon>Bacillota</taxon>
        <taxon>Bacilli</taxon>
        <taxon>Bacillales</taxon>
        <taxon>Paenibacillaceae</taxon>
        <taxon>Paenibacillus</taxon>
    </lineage>
</organism>
<dbReference type="AlphaFoldDB" id="A0A089LC28"/>
<reference evidence="1" key="1">
    <citation type="submission" date="2014-08" db="EMBL/GenBank/DDBJ databases">
        <title>Comparative genomics of the Paenibacillus odorifer group.</title>
        <authorList>
            <person name="den Bakker H.C."/>
            <person name="Tsai Y.-C.Y.-C."/>
            <person name="Martin N."/>
            <person name="Korlach J."/>
            <person name="Wiedmann M."/>
        </authorList>
    </citation>
    <scope>NUCLEOTIDE SEQUENCE [LARGE SCALE GENOMIC DNA]</scope>
    <source>
        <strain evidence="1">DSM 13188</strain>
    </source>
</reference>